<dbReference type="GO" id="GO:0005886">
    <property type="term" value="C:plasma membrane"/>
    <property type="evidence" value="ECO:0007669"/>
    <property type="project" value="TreeGrafter"/>
</dbReference>
<proteinExistence type="predicted"/>
<keyword evidence="3" id="KW-1133">Transmembrane helix</keyword>
<dbReference type="InterPro" id="IPR036138">
    <property type="entry name" value="PBP_dimer_sf"/>
</dbReference>
<reference evidence="6 7" key="1">
    <citation type="journal article" date="2016" name="Nat. Commun.">
        <title>Thousands of microbial genomes shed light on interconnected biogeochemical processes in an aquifer system.</title>
        <authorList>
            <person name="Anantharaman K."/>
            <person name="Brown C.T."/>
            <person name="Hug L.A."/>
            <person name="Sharon I."/>
            <person name="Castelle C.J."/>
            <person name="Probst A.J."/>
            <person name="Thomas B.C."/>
            <person name="Singh A."/>
            <person name="Wilkins M.J."/>
            <person name="Karaoz U."/>
            <person name="Brodie E.L."/>
            <person name="Williams K.H."/>
            <person name="Hubbard S.S."/>
            <person name="Banfield J.F."/>
        </authorList>
    </citation>
    <scope>NUCLEOTIDE SEQUENCE [LARGE SCALE GENOMIC DNA]</scope>
</reference>
<dbReference type="InterPro" id="IPR012338">
    <property type="entry name" value="Beta-lactam/transpept-like"/>
</dbReference>
<evidence type="ECO:0000256" key="3">
    <source>
        <dbReference type="SAM" id="Phobius"/>
    </source>
</evidence>
<dbReference type="PANTHER" id="PTHR30627">
    <property type="entry name" value="PEPTIDOGLYCAN D,D-TRANSPEPTIDASE"/>
    <property type="match status" value="1"/>
</dbReference>
<feature type="transmembrane region" description="Helical" evidence="3">
    <location>
        <begin position="7"/>
        <end position="29"/>
    </location>
</feature>
<evidence type="ECO:0000313" key="6">
    <source>
        <dbReference type="EMBL" id="OGM70741.1"/>
    </source>
</evidence>
<evidence type="ECO:0000259" key="4">
    <source>
        <dbReference type="Pfam" id="PF00905"/>
    </source>
</evidence>
<evidence type="ECO:0000313" key="7">
    <source>
        <dbReference type="Proteomes" id="UP000178429"/>
    </source>
</evidence>
<keyword evidence="2 3" id="KW-0472">Membrane</keyword>
<dbReference type="InterPro" id="IPR005311">
    <property type="entry name" value="PBP_dimer"/>
</dbReference>
<keyword evidence="3" id="KW-0812">Transmembrane</keyword>
<dbReference type="Gene3D" id="3.30.450.330">
    <property type="match status" value="1"/>
</dbReference>
<comment type="caution">
    <text evidence="6">The sequence shown here is derived from an EMBL/GenBank/DDBJ whole genome shotgun (WGS) entry which is preliminary data.</text>
</comment>
<feature type="domain" description="Penicillin-binding protein transpeptidase" evidence="4">
    <location>
        <begin position="249"/>
        <end position="549"/>
    </location>
</feature>
<organism evidence="6 7">
    <name type="scientific">Candidatus Woesebacteria bacterium RIFCSPLOWO2_01_FULL_44_14</name>
    <dbReference type="NCBI Taxonomy" id="1802525"/>
    <lineage>
        <taxon>Bacteria</taxon>
        <taxon>Candidatus Woeseibacteriota</taxon>
    </lineage>
</organism>
<evidence type="ECO:0000256" key="2">
    <source>
        <dbReference type="ARBA" id="ARBA00023136"/>
    </source>
</evidence>
<evidence type="ECO:0008006" key="8">
    <source>
        <dbReference type="Google" id="ProtNLM"/>
    </source>
</evidence>
<dbReference type="EMBL" id="MGHL01000002">
    <property type="protein sequence ID" value="OGM70741.1"/>
    <property type="molecule type" value="Genomic_DNA"/>
</dbReference>
<dbReference type="Proteomes" id="UP000178429">
    <property type="component" value="Unassembled WGS sequence"/>
</dbReference>
<dbReference type="SUPFAM" id="SSF56601">
    <property type="entry name" value="beta-lactamase/transpeptidase-like"/>
    <property type="match status" value="1"/>
</dbReference>
<dbReference type="STRING" id="1802525.A2975_02520"/>
<dbReference type="PANTHER" id="PTHR30627:SF1">
    <property type="entry name" value="PEPTIDOGLYCAN D,D-TRANSPEPTIDASE FTSI"/>
    <property type="match status" value="1"/>
</dbReference>
<gene>
    <name evidence="6" type="ORF">A2975_02520</name>
</gene>
<dbReference type="InterPro" id="IPR001460">
    <property type="entry name" value="PCN-bd_Tpept"/>
</dbReference>
<dbReference type="GO" id="GO:0071555">
    <property type="term" value="P:cell wall organization"/>
    <property type="evidence" value="ECO:0007669"/>
    <property type="project" value="TreeGrafter"/>
</dbReference>
<dbReference type="SUPFAM" id="SSF56519">
    <property type="entry name" value="Penicillin binding protein dimerisation domain"/>
    <property type="match status" value="1"/>
</dbReference>
<dbReference type="GO" id="GO:0008658">
    <property type="term" value="F:penicillin binding"/>
    <property type="evidence" value="ECO:0007669"/>
    <property type="project" value="InterPro"/>
</dbReference>
<dbReference type="Pfam" id="PF03717">
    <property type="entry name" value="PBP_dimer"/>
    <property type="match status" value="1"/>
</dbReference>
<accession>A0A1F8C349</accession>
<feature type="domain" description="Penicillin-binding protein dimerisation" evidence="5">
    <location>
        <begin position="48"/>
        <end position="203"/>
    </location>
</feature>
<dbReference type="Pfam" id="PF00905">
    <property type="entry name" value="Transpeptidase"/>
    <property type="match status" value="1"/>
</dbReference>
<dbReference type="AlphaFoldDB" id="A0A1F8C349"/>
<evidence type="ECO:0000256" key="1">
    <source>
        <dbReference type="ARBA" id="ARBA00004370"/>
    </source>
</evidence>
<name>A0A1F8C349_9BACT</name>
<evidence type="ECO:0000259" key="5">
    <source>
        <dbReference type="Pfam" id="PF03717"/>
    </source>
</evidence>
<dbReference type="Gene3D" id="3.90.1310.10">
    <property type="entry name" value="Penicillin-binding protein 2a (Domain 2)"/>
    <property type="match status" value="1"/>
</dbReference>
<dbReference type="Gene3D" id="3.40.710.10">
    <property type="entry name" value="DD-peptidase/beta-lactamase superfamily"/>
    <property type="match status" value="1"/>
</dbReference>
<comment type="subcellular location">
    <subcellularLocation>
        <location evidence="1">Membrane</location>
    </subcellularLocation>
</comment>
<dbReference type="InterPro" id="IPR050515">
    <property type="entry name" value="Beta-lactam/transpept"/>
</dbReference>
<sequence>MRGRIKLLGFAFLISSAALIVRLFFWQIIKSQELANWARLQQTSGRQLQAPRGNILASDGGFLAATTQGWLVYASKSDVVSDAKTLANKLAPFFVDDPSLLLAEVARVQDLLSENGSVWIPLKHRVEDETKSTIEAMNLAGIGFEPEDLRSYPEASIAAQVLGFVGKDDEGLDKGYFGVEGYYDLELSGKEGFLQRESDARGIPILSGTSREISAVGGVDLLTHLDKTIQLIAEKKLTDGIEKYGAKSGWVVVMNPKTGAIVAMAAWPSYDPAEYWTFGNDYFKNPVISDSFEPGSIFKPLVMASALDAGAVEPDTKCDICGGPAKIDKYSIETWNKEYRPDSTMTDVIVHSDNVGMVFVGNRLGADRLYDYLSKFGIGQMTGIDLQGEANPGIREKGTWNIVDLATASFGQGIAVTPIQMIRAIGVIANDGVIMEPQVVDKIALDGWQSDIKPLAGERVISKKAADEITAMMVLAASEGEAKWTAIGGFGVAGKTGTAQIPVKGHYDEDKTIGSFVGFAPANDPKFVMLVSLTEPQSSPWASETAAPLWFSIANELFVYLGIQPKS</sequence>
<protein>
    <recommendedName>
        <fullName evidence="8">Penicillin-binding protein transpeptidase domain-containing protein</fullName>
    </recommendedName>
</protein>